<dbReference type="AlphaFoldDB" id="A0A8B6E2Q0"/>
<keyword evidence="2" id="KW-0217">Developmental protein</keyword>
<keyword evidence="11" id="KW-1185">Reference proteome</keyword>
<dbReference type="InterPro" id="IPR017970">
    <property type="entry name" value="Homeobox_CS"/>
</dbReference>
<feature type="non-terminal residue" evidence="10">
    <location>
        <position position="669"/>
    </location>
</feature>
<evidence type="ECO:0000313" key="10">
    <source>
        <dbReference type="EMBL" id="VDI27793.1"/>
    </source>
</evidence>
<dbReference type="CDD" id="cd00086">
    <property type="entry name" value="homeodomain"/>
    <property type="match status" value="2"/>
</dbReference>
<dbReference type="GO" id="GO:0048513">
    <property type="term" value="P:animal organ development"/>
    <property type="evidence" value="ECO:0007669"/>
    <property type="project" value="TreeGrafter"/>
</dbReference>
<keyword evidence="3 6" id="KW-0238">DNA-binding</keyword>
<dbReference type="OrthoDB" id="6159439at2759"/>
<dbReference type="PANTHER" id="PTHR45921">
    <property type="entry name" value="IP01054P"/>
    <property type="match status" value="1"/>
</dbReference>
<proteinExistence type="predicted"/>
<evidence type="ECO:0000256" key="5">
    <source>
        <dbReference type="ARBA" id="ARBA00023242"/>
    </source>
</evidence>
<feature type="domain" description="Homeobox" evidence="9">
    <location>
        <begin position="238"/>
        <end position="298"/>
    </location>
</feature>
<evidence type="ECO:0000256" key="6">
    <source>
        <dbReference type="PROSITE-ProRule" id="PRU00108"/>
    </source>
</evidence>
<evidence type="ECO:0000256" key="3">
    <source>
        <dbReference type="ARBA" id="ARBA00023125"/>
    </source>
</evidence>
<evidence type="ECO:0000259" key="9">
    <source>
        <dbReference type="PROSITE" id="PS50071"/>
    </source>
</evidence>
<dbReference type="Gene3D" id="1.10.10.60">
    <property type="entry name" value="Homeodomain-like"/>
    <property type="match status" value="2"/>
</dbReference>
<dbReference type="InterPro" id="IPR042247">
    <property type="entry name" value="TLX1/2/3"/>
</dbReference>
<feature type="compositionally biased region" description="Basic and acidic residues" evidence="8">
    <location>
        <begin position="452"/>
        <end position="461"/>
    </location>
</feature>
<dbReference type="GO" id="GO:0005634">
    <property type="term" value="C:nucleus"/>
    <property type="evidence" value="ECO:0007669"/>
    <property type="project" value="UniProtKB-SubCell"/>
</dbReference>
<protein>
    <submittedName>
        <fullName evidence="10">T-cell leukemia homeobox protein 3</fullName>
    </submittedName>
</protein>
<dbReference type="SMART" id="SM00389">
    <property type="entry name" value="HOX"/>
    <property type="match status" value="2"/>
</dbReference>
<organism evidence="10 11">
    <name type="scientific">Mytilus galloprovincialis</name>
    <name type="common">Mediterranean mussel</name>
    <dbReference type="NCBI Taxonomy" id="29158"/>
    <lineage>
        <taxon>Eukaryota</taxon>
        <taxon>Metazoa</taxon>
        <taxon>Spiralia</taxon>
        <taxon>Lophotrochozoa</taxon>
        <taxon>Mollusca</taxon>
        <taxon>Bivalvia</taxon>
        <taxon>Autobranchia</taxon>
        <taxon>Pteriomorphia</taxon>
        <taxon>Mytilida</taxon>
        <taxon>Mytiloidea</taxon>
        <taxon>Mytilidae</taxon>
        <taxon>Mytilinae</taxon>
        <taxon>Mytilus</taxon>
    </lineage>
</organism>
<feature type="DNA-binding region" description="Homeobox" evidence="6">
    <location>
        <begin position="240"/>
        <end position="299"/>
    </location>
</feature>
<evidence type="ECO:0000256" key="1">
    <source>
        <dbReference type="ARBA" id="ARBA00004123"/>
    </source>
</evidence>
<dbReference type="InterPro" id="IPR009057">
    <property type="entry name" value="Homeodomain-like_sf"/>
</dbReference>
<evidence type="ECO:0000256" key="4">
    <source>
        <dbReference type="ARBA" id="ARBA00023155"/>
    </source>
</evidence>
<dbReference type="PANTHER" id="PTHR45921:SF6">
    <property type="entry name" value="C15"/>
    <property type="match status" value="1"/>
</dbReference>
<evidence type="ECO:0000256" key="8">
    <source>
        <dbReference type="SAM" id="MobiDB-lite"/>
    </source>
</evidence>
<keyword evidence="5 6" id="KW-0539">Nucleus</keyword>
<dbReference type="EMBL" id="UYJE01004407">
    <property type="protein sequence ID" value="VDI27793.1"/>
    <property type="molecule type" value="Genomic_DNA"/>
</dbReference>
<dbReference type="GO" id="GO:0000981">
    <property type="term" value="F:DNA-binding transcription factor activity, RNA polymerase II-specific"/>
    <property type="evidence" value="ECO:0007669"/>
    <property type="project" value="InterPro"/>
</dbReference>
<feature type="DNA-binding region" description="Homeobox" evidence="6">
    <location>
        <begin position="528"/>
        <end position="587"/>
    </location>
</feature>
<keyword evidence="4 6" id="KW-0371">Homeobox</keyword>
<feature type="non-terminal residue" evidence="10">
    <location>
        <position position="1"/>
    </location>
</feature>
<dbReference type="FunFam" id="1.10.10.60:FF:000040">
    <property type="entry name" value="T-cell leukemia homeobox protein 3"/>
    <property type="match status" value="2"/>
</dbReference>
<name>A0A8B6E2Q0_MYTGA</name>
<reference evidence="10" key="1">
    <citation type="submission" date="2018-11" db="EMBL/GenBank/DDBJ databases">
        <authorList>
            <person name="Alioto T."/>
            <person name="Alioto T."/>
        </authorList>
    </citation>
    <scope>NUCLEOTIDE SEQUENCE</scope>
</reference>
<evidence type="ECO:0000313" key="11">
    <source>
        <dbReference type="Proteomes" id="UP000596742"/>
    </source>
</evidence>
<dbReference type="GO" id="GO:0000978">
    <property type="term" value="F:RNA polymerase II cis-regulatory region sequence-specific DNA binding"/>
    <property type="evidence" value="ECO:0007669"/>
    <property type="project" value="TreeGrafter"/>
</dbReference>
<accession>A0A8B6E2Q0</accession>
<dbReference type="InterPro" id="IPR001356">
    <property type="entry name" value="HD"/>
</dbReference>
<dbReference type="Pfam" id="PF00046">
    <property type="entry name" value="Homeodomain"/>
    <property type="match status" value="2"/>
</dbReference>
<gene>
    <name evidence="10" type="ORF">MGAL_10B092945</name>
</gene>
<feature type="domain" description="Homeobox" evidence="9">
    <location>
        <begin position="526"/>
        <end position="586"/>
    </location>
</feature>
<comment type="subcellular location">
    <subcellularLocation>
        <location evidence="1 6 7">Nucleus</location>
    </subcellularLocation>
</comment>
<dbReference type="PROSITE" id="PS00027">
    <property type="entry name" value="HOMEOBOX_1"/>
    <property type="match status" value="2"/>
</dbReference>
<dbReference type="Proteomes" id="UP000596742">
    <property type="component" value="Unassembled WGS sequence"/>
</dbReference>
<feature type="region of interest" description="Disordered" evidence="8">
    <location>
        <begin position="435"/>
        <end position="461"/>
    </location>
</feature>
<dbReference type="SUPFAM" id="SSF46689">
    <property type="entry name" value="Homeodomain-like"/>
    <property type="match status" value="2"/>
</dbReference>
<dbReference type="PROSITE" id="PS50071">
    <property type="entry name" value="HOMEOBOX_2"/>
    <property type="match status" value="2"/>
</dbReference>
<evidence type="ECO:0000256" key="2">
    <source>
        <dbReference type="ARBA" id="ARBA00022473"/>
    </source>
</evidence>
<evidence type="ECO:0000256" key="7">
    <source>
        <dbReference type="RuleBase" id="RU000682"/>
    </source>
</evidence>
<sequence length="669" mass="78078">ALRNLKVCAKFVTFQFSGALNDTSMFVTQNRNVQIRAPERCLRPLSKIEQMDHMFSNESVGQMSMGMTGWILKDDVTTIVARKVGNSVTRVKSIRVLLVILTQENAYIKKEKEVTKLHLTCRSRCQLLLLYVITMPCGYDRDNESVSSNVEPVRNNSLKFGIANILKESEHSVTTETSFSNDEQLSKNMFNHTNSPRLLFNPYFMPNSSLMWPLQDLSRDRQILTRRIGHPYQNRTPPKKKKPRTSFSRLTIIELEKRFEQQKYLASSERTHLAKSLKISDSQVKTWFQNRRTKWRRQVAEEKEIQRQAANRLLMSIGQRSKTVFPLFELNLSISGILSRYLENMKYLKRLNAWFSYVPRNSIVILVKFTVICKYKNLFDKQKEFVSFHSTRSLPQPNASYAPSQLLRYLALSIRIRSCAKLSFGMSRILDNSEKSAEEQTVQEINSDDEDESRHEDSPEFTKKRVSELSGYNSFAHCLQPMPYVPPNAVVPVLSSYSFPGWMDLRRDRYSITRRIGHPYQNRTPPKRKKPRTSFSRLQIMELEKRFHRQKYLASAERSALAKGLKMTDAQVKTWFQNRRTKWRRQTAEEREAERQAANRLMMSLQSEANKTVYDIRDPLCMSNSSLHALQNLQPWVDEKKPVKLHPPVTLAMCGYPCHVRFVFFKCDD</sequence>
<comment type="caution">
    <text evidence="10">The sequence shown here is derived from an EMBL/GenBank/DDBJ whole genome shotgun (WGS) entry which is preliminary data.</text>
</comment>